<sequence length="100" mass="11418">MIKCPVSIGLFLLSFALHSFILHLSFYLWLATLANFKLTVTRLLIYPAFKRTVLWFFDSWEKFSLALETYIICGVLKTVHGKLSGSVVWPELAFACSTPQ</sequence>
<evidence type="ECO:0000313" key="2">
    <source>
        <dbReference type="EMBL" id="KRZ33673.1"/>
    </source>
</evidence>
<dbReference type="Proteomes" id="UP000054805">
    <property type="component" value="Unassembled WGS sequence"/>
</dbReference>
<dbReference type="EMBL" id="JYDV01000102">
    <property type="protein sequence ID" value="KRZ33673.1"/>
    <property type="molecule type" value="Genomic_DNA"/>
</dbReference>
<protein>
    <submittedName>
        <fullName evidence="2">Uncharacterized protein</fullName>
    </submittedName>
</protein>
<dbReference type="AlphaFoldDB" id="A0A0V1JFD8"/>
<proteinExistence type="predicted"/>
<organism evidence="2 4">
    <name type="scientific">Trichinella pseudospiralis</name>
    <name type="common">Parasitic roundworm</name>
    <dbReference type="NCBI Taxonomy" id="6337"/>
    <lineage>
        <taxon>Eukaryota</taxon>
        <taxon>Metazoa</taxon>
        <taxon>Ecdysozoa</taxon>
        <taxon>Nematoda</taxon>
        <taxon>Enoplea</taxon>
        <taxon>Dorylaimia</taxon>
        <taxon>Trichinellida</taxon>
        <taxon>Trichinellidae</taxon>
        <taxon>Trichinella</taxon>
    </lineage>
</organism>
<comment type="caution">
    <text evidence="2">The sequence shown here is derived from an EMBL/GenBank/DDBJ whole genome shotgun (WGS) entry which is preliminary data.</text>
</comment>
<evidence type="ECO:0000313" key="1">
    <source>
        <dbReference type="EMBL" id="KRZ28057.1"/>
    </source>
</evidence>
<gene>
    <name evidence="1" type="ORF">T4B_1294</name>
    <name evidence="2" type="ORF">T4C_7745</name>
</gene>
<evidence type="ECO:0000313" key="4">
    <source>
        <dbReference type="Proteomes" id="UP000054826"/>
    </source>
</evidence>
<keyword evidence="3" id="KW-1185">Reference proteome</keyword>
<evidence type="ECO:0000313" key="3">
    <source>
        <dbReference type="Proteomes" id="UP000054805"/>
    </source>
</evidence>
<dbReference type="Proteomes" id="UP000054826">
    <property type="component" value="Unassembled WGS sequence"/>
</dbReference>
<accession>A0A0V1JFD8</accession>
<reference evidence="3 4" key="1">
    <citation type="submission" date="2015-01" db="EMBL/GenBank/DDBJ databases">
        <title>Evolution of Trichinella species and genotypes.</title>
        <authorList>
            <person name="Korhonen P.K."/>
            <person name="Edoardo P."/>
            <person name="Giuseppe L.R."/>
            <person name="Gasser R.B."/>
        </authorList>
    </citation>
    <scope>NUCLEOTIDE SEQUENCE [LARGE SCALE GENOMIC DNA]</scope>
    <source>
        <strain evidence="2">ISS176</strain>
        <strain evidence="1">ISS588</strain>
    </source>
</reference>
<dbReference type="EMBL" id="JYDS01000063">
    <property type="protein sequence ID" value="KRZ28057.1"/>
    <property type="molecule type" value="Genomic_DNA"/>
</dbReference>
<name>A0A0V1JFD8_TRIPS</name>